<dbReference type="InterPro" id="IPR001796">
    <property type="entry name" value="DHFR_dom"/>
</dbReference>
<keyword evidence="5" id="KW-0521">NADP</keyword>
<dbReference type="InParanoid" id="K0KX72"/>
<dbReference type="GO" id="GO:0046655">
    <property type="term" value="P:folic acid metabolic process"/>
    <property type="evidence" value="ECO:0007669"/>
    <property type="project" value="TreeGrafter"/>
</dbReference>
<dbReference type="PROSITE" id="PS00075">
    <property type="entry name" value="DHFR_1"/>
    <property type="match status" value="1"/>
</dbReference>
<protein>
    <recommendedName>
        <fullName evidence="3">Dihydrofolate reductase</fullName>
        <ecNumber evidence="2">1.5.1.3</ecNumber>
    </recommendedName>
</protein>
<reference evidence="9 10" key="1">
    <citation type="journal article" date="2012" name="Eukaryot. Cell">
        <title>Draft genome sequence of Wickerhamomyces ciferrii NRRL Y-1031 F-60-10.</title>
        <authorList>
            <person name="Schneider J."/>
            <person name="Andrea H."/>
            <person name="Blom J."/>
            <person name="Jaenicke S."/>
            <person name="Ruckert C."/>
            <person name="Schorsch C."/>
            <person name="Szczepanowski R."/>
            <person name="Farwick M."/>
            <person name="Goesmann A."/>
            <person name="Puhler A."/>
            <person name="Schaffer S."/>
            <person name="Tauch A."/>
            <person name="Kohler T."/>
            <person name="Brinkrolf K."/>
        </authorList>
    </citation>
    <scope>NUCLEOTIDE SEQUENCE [LARGE SCALE GENOMIC DNA]</scope>
    <source>
        <strain evidence="10">ATCC 14091 / BCRC 22168 / CBS 111 / JCM 3599 / NBRC 0793 / NRRL Y-1031 F-60-10</strain>
    </source>
</reference>
<dbReference type="UniPathway" id="UPA00077">
    <property type="reaction ID" value="UER00158"/>
</dbReference>
<dbReference type="GO" id="GO:0008168">
    <property type="term" value="F:methyltransferase activity"/>
    <property type="evidence" value="ECO:0007669"/>
    <property type="project" value="UniProtKB-KW"/>
</dbReference>
<dbReference type="eggNOG" id="KOG1324">
    <property type="taxonomic scope" value="Eukaryota"/>
</dbReference>
<name>K0KX72_WICCF</name>
<evidence type="ECO:0000256" key="5">
    <source>
        <dbReference type="ARBA" id="ARBA00022857"/>
    </source>
</evidence>
<evidence type="ECO:0000256" key="3">
    <source>
        <dbReference type="ARBA" id="ARBA00018886"/>
    </source>
</evidence>
<evidence type="ECO:0000256" key="2">
    <source>
        <dbReference type="ARBA" id="ARBA00012856"/>
    </source>
</evidence>
<dbReference type="EC" id="1.5.1.3" evidence="2"/>
<evidence type="ECO:0000313" key="10">
    <source>
        <dbReference type="Proteomes" id="UP000009328"/>
    </source>
</evidence>
<evidence type="ECO:0000256" key="6">
    <source>
        <dbReference type="ARBA" id="ARBA00023002"/>
    </source>
</evidence>
<keyword evidence="10" id="KW-1185">Reference proteome</keyword>
<dbReference type="GO" id="GO:0004146">
    <property type="term" value="F:dihydrofolate reductase activity"/>
    <property type="evidence" value="ECO:0007669"/>
    <property type="project" value="UniProtKB-EC"/>
</dbReference>
<gene>
    <name evidence="9" type="ORF">BN7_6237</name>
</gene>
<dbReference type="Proteomes" id="UP000009328">
    <property type="component" value="Unassembled WGS sequence"/>
</dbReference>
<sequence length="203" mass="23419">MSSKQVSIIVAALLPSFGIGYKNQLPWKLRNEMKYFKNVTTNKSSSSSTNSKNAVIMGRKTWDSIPSKFRPLPDRYNVILTKQDPTSFEPIENVKYSNNIDDTIKNLLNDDSINQIFIIGGSEIYNNSITNNLVDNLLITEINHLKSNEIEMDTFLNKDYILNNFTKTNKIELQKFIGENIEIPSDKIIEGDFEYEFTLYKRK</sequence>
<dbReference type="InterPro" id="IPR024072">
    <property type="entry name" value="DHFR-like_dom_sf"/>
</dbReference>
<dbReference type="GO" id="GO:0046452">
    <property type="term" value="P:dihydrofolate metabolic process"/>
    <property type="evidence" value="ECO:0007669"/>
    <property type="project" value="TreeGrafter"/>
</dbReference>
<keyword evidence="9" id="KW-0489">Methyltransferase</keyword>
<comment type="pathway">
    <text evidence="1">Cofactor biosynthesis; tetrahydrofolate biosynthesis; 5,6,7,8-tetrahydrofolate from 7,8-dihydrofolate: step 1/1.</text>
</comment>
<comment type="similarity">
    <text evidence="7">Belongs to the dihydrofolate reductase family.</text>
</comment>
<evidence type="ECO:0000256" key="1">
    <source>
        <dbReference type="ARBA" id="ARBA00004903"/>
    </source>
</evidence>
<evidence type="ECO:0000313" key="9">
    <source>
        <dbReference type="EMBL" id="CCH46642.1"/>
    </source>
</evidence>
<dbReference type="EMBL" id="CAIF01000257">
    <property type="protein sequence ID" value="CCH46642.1"/>
    <property type="molecule type" value="Genomic_DNA"/>
</dbReference>
<evidence type="ECO:0000256" key="7">
    <source>
        <dbReference type="RuleBase" id="RU004474"/>
    </source>
</evidence>
<keyword evidence="9" id="KW-0808">Transferase</keyword>
<accession>K0KX72</accession>
<dbReference type="GO" id="GO:0046654">
    <property type="term" value="P:tetrahydrofolate biosynthetic process"/>
    <property type="evidence" value="ECO:0007669"/>
    <property type="project" value="UniProtKB-UniPathway"/>
</dbReference>
<evidence type="ECO:0000259" key="8">
    <source>
        <dbReference type="PROSITE" id="PS51330"/>
    </source>
</evidence>
<dbReference type="SUPFAM" id="SSF53597">
    <property type="entry name" value="Dihydrofolate reductase-like"/>
    <property type="match status" value="1"/>
</dbReference>
<dbReference type="AlphaFoldDB" id="K0KX72"/>
<dbReference type="GO" id="GO:0005739">
    <property type="term" value="C:mitochondrion"/>
    <property type="evidence" value="ECO:0007669"/>
    <property type="project" value="TreeGrafter"/>
</dbReference>
<organism evidence="9 10">
    <name type="scientific">Wickerhamomyces ciferrii (strain ATCC 14091 / BCRC 22168 / CBS 111 / JCM 3599 / NBRC 0793 / NRRL Y-1031 F-60-10)</name>
    <name type="common">Yeast</name>
    <name type="synonym">Pichia ciferrii</name>
    <dbReference type="NCBI Taxonomy" id="1206466"/>
    <lineage>
        <taxon>Eukaryota</taxon>
        <taxon>Fungi</taxon>
        <taxon>Dikarya</taxon>
        <taxon>Ascomycota</taxon>
        <taxon>Saccharomycotina</taxon>
        <taxon>Saccharomycetes</taxon>
        <taxon>Phaffomycetales</taxon>
        <taxon>Wickerhamomycetaceae</taxon>
        <taxon>Wickerhamomyces</taxon>
    </lineage>
</organism>
<dbReference type="Pfam" id="PF00186">
    <property type="entry name" value="DHFR_1"/>
    <property type="match status" value="1"/>
</dbReference>
<dbReference type="PRINTS" id="PR00070">
    <property type="entry name" value="DHFR"/>
</dbReference>
<dbReference type="PANTHER" id="PTHR48069:SF3">
    <property type="entry name" value="DIHYDROFOLATE REDUCTASE"/>
    <property type="match status" value="1"/>
</dbReference>
<dbReference type="GO" id="GO:0032259">
    <property type="term" value="P:methylation"/>
    <property type="evidence" value="ECO:0007669"/>
    <property type="project" value="UniProtKB-KW"/>
</dbReference>
<dbReference type="Gene3D" id="3.40.430.10">
    <property type="entry name" value="Dihydrofolate Reductase, subunit A"/>
    <property type="match status" value="1"/>
</dbReference>
<keyword evidence="4" id="KW-0554">One-carbon metabolism</keyword>
<dbReference type="CDD" id="cd00209">
    <property type="entry name" value="DHFR"/>
    <property type="match status" value="1"/>
</dbReference>
<keyword evidence="6" id="KW-0560">Oxidoreductase</keyword>
<feature type="domain" description="DHFR" evidence="8">
    <location>
        <begin position="5"/>
        <end position="202"/>
    </location>
</feature>
<dbReference type="PANTHER" id="PTHR48069">
    <property type="entry name" value="DIHYDROFOLATE REDUCTASE"/>
    <property type="match status" value="1"/>
</dbReference>
<dbReference type="InterPro" id="IPR017925">
    <property type="entry name" value="DHFR_CS"/>
</dbReference>
<comment type="caution">
    <text evidence="9">The sequence shown here is derived from an EMBL/GenBank/DDBJ whole genome shotgun (WGS) entry which is preliminary data.</text>
</comment>
<dbReference type="FunCoup" id="K0KX72">
    <property type="interactions" value="472"/>
</dbReference>
<evidence type="ECO:0000256" key="4">
    <source>
        <dbReference type="ARBA" id="ARBA00022563"/>
    </source>
</evidence>
<dbReference type="PROSITE" id="PS51330">
    <property type="entry name" value="DHFR_2"/>
    <property type="match status" value="1"/>
</dbReference>
<dbReference type="GO" id="GO:0050661">
    <property type="term" value="F:NADP binding"/>
    <property type="evidence" value="ECO:0007669"/>
    <property type="project" value="InterPro"/>
</dbReference>
<dbReference type="HOGENOM" id="CLU_043966_2_1_1"/>
<dbReference type="InterPro" id="IPR012259">
    <property type="entry name" value="DHFR"/>
</dbReference>
<dbReference type="STRING" id="1206466.K0KX72"/>
<dbReference type="GO" id="GO:0006730">
    <property type="term" value="P:one-carbon metabolic process"/>
    <property type="evidence" value="ECO:0007669"/>
    <property type="project" value="UniProtKB-KW"/>
</dbReference>
<proteinExistence type="inferred from homology"/>